<dbReference type="EMBL" id="VWSH01000003">
    <property type="protein sequence ID" value="KAA5533440.1"/>
    <property type="molecule type" value="Genomic_DNA"/>
</dbReference>
<feature type="transmembrane region" description="Helical" evidence="5">
    <location>
        <begin position="166"/>
        <end position="183"/>
    </location>
</feature>
<feature type="transmembrane region" description="Helical" evidence="5">
    <location>
        <begin position="241"/>
        <end position="260"/>
    </location>
</feature>
<name>A0A5M6CG77_9BACT</name>
<feature type="domain" description="O-antigen ligase-related" evidence="6">
    <location>
        <begin position="204"/>
        <end position="358"/>
    </location>
</feature>
<evidence type="ECO:0000259" key="6">
    <source>
        <dbReference type="Pfam" id="PF04932"/>
    </source>
</evidence>
<comment type="caution">
    <text evidence="7">The sequence shown here is derived from an EMBL/GenBank/DDBJ whole genome shotgun (WGS) entry which is preliminary data.</text>
</comment>
<feature type="transmembrane region" description="Helical" evidence="5">
    <location>
        <begin position="217"/>
        <end position="234"/>
    </location>
</feature>
<evidence type="ECO:0000256" key="1">
    <source>
        <dbReference type="ARBA" id="ARBA00004141"/>
    </source>
</evidence>
<comment type="subcellular location">
    <subcellularLocation>
        <location evidence="1">Membrane</location>
        <topology evidence="1">Multi-pass membrane protein</topology>
    </subcellularLocation>
</comment>
<gene>
    <name evidence="7" type="ORF">F0919_12940</name>
</gene>
<evidence type="ECO:0000313" key="8">
    <source>
        <dbReference type="Proteomes" id="UP000323632"/>
    </source>
</evidence>
<dbReference type="GO" id="GO:0016020">
    <property type="term" value="C:membrane"/>
    <property type="evidence" value="ECO:0007669"/>
    <property type="project" value="UniProtKB-SubCell"/>
</dbReference>
<dbReference type="AlphaFoldDB" id="A0A5M6CG77"/>
<feature type="transmembrane region" description="Helical" evidence="5">
    <location>
        <begin position="18"/>
        <end position="45"/>
    </location>
</feature>
<dbReference type="Pfam" id="PF04932">
    <property type="entry name" value="Wzy_C"/>
    <property type="match status" value="1"/>
</dbReference>
<dbReference type="RefSeq" id="WP_150033187.1">
    <property type="nucleotide sequence ID" value="NZ_VWSH01000003.1"/>
</dbReference>
<proteinExistence type="predicted"/>
<organism evidence="7 8">
    <name type="scientific">Taibaiella lutea</name>
    <dbReference type="NCBI Taxonomy" id="2608001"/>
    <lineage>
        <taxon>Bacteria</taxon>
        <taxon>Pseudomonadati</taxon>
        <taxon>Bacteroidota</taxon>
        <taxon>Chitinophagia</taxon>
        <taxon>Chitinophagales</taxon>
        <taxon>Chitinophagaceae</taxon>
        <taxon>Taibaiella</taxon>
    </lineage>
</organism>
<keyword evidence="2 5" id="KW-0812">Transmembrane</keyword>
<dbReference type="PANTHER" id="PTHR37422:SF13">
    <property type="entry name" value="LIPOPOLYSACCHARIDE BIOSYNTHESIS PROTEIN PA4999-RELATED"/>
    <property type="match status" value="1"/>
</dbReference>
<keyword evidence="4 5" id="KW-0472">Membrane</keyword>
<dbReference type="InterPro" id="IPR007016">
    <property type="entry name" value="O-antigen_ligase-rel_domated"/>
</dbReference>
<evidence type="ECO:0000313" key="7">
    <source>
        <dbReference type="EMBL" id="KAA5533440.1"/>
    </source>
</evidence>
<keyword evidence="8" id="KW-1185">Reference proteome</keyword>
<feature type="transmembrane region" description="Helical" evidence="5">
    <location>
        <begin position="395"/>
        <end position="413"/>
    </location>
</feature>
<feature type="transmembrane region" description="Helical" evidence="5">
    <location>
        <begin position="343"/>
        <end position="367"/>
    </location>
</feature>
<evidence type="ECO:0000256" key="4">
    <source>
        <dbReference type="ARBA" id="ARBA00023136"/>
    </source>
</evidence>
<evidence type="ECO:0000256" key="2">
    <source>
        <dbReference type="ARBA" id="ARBA00022692"/>
    </source>
</evidence>
<reference evidence="7 8" key="1">
    <citation type="submission" date="2019-09" db="EMBL/GenBank/DDBJ databases">
        <title>Genome sequence and assembly of Taibaiella sp.</title>
        <authorList>
            <person name="Chhetri G."/>
        </authorList>
    </citation>
    <scope>NUCLEOTIDE SEQUENCE [LARGE SCALE GENOMIC DNA]</scope>
    <source>
        <strain evidence="7 8">KVB11</strain>
    </source>
</reference>
<dbReference type="PANTHER" id="PTHR37422">
    <property type="entry name" value="TEICHURONIC ACID BIOSYNTHESIS PROTEIN TUAE"/>
    <property type="match status" value="1"/>
</dbReference>
<feature type="transmembrane region" description="Helical" evidence="5">
    <location>
        <begin position="195"/>
        <end position="211"/>
    </location>
</feature>
<dbReference type="Proteomes" id="UP000323632">
    <property type="component" value="Unassembled WGS sequence"/>
</dbReference>
<feature type="transmembrane region" description="Helical" evidence="5">
    <location>
        <begin position="374"/>
        <end position="389"/>
    </location>
</feature>
<protein>
    <recommendedName>
        <fullName evidence="6">O-antigen ligase-related domain-containing protein</fullName>
    </recommendedName>
</protein>
<keyword evidence="3 5" id="KW-1133">Transmembrane helix</keyword>
<dbReference type="InterPro" id="IPR051533">
    <property type="entry name" value="WaaL-like"/>
</dbReference>
<accession>A0A5M6CG77</accession>
<evidence type="ECO:0000256" key="3">
    <source>
        <dbReference type="ARBA" id="ARBA00022989"/>
    </source>
</evidence>
<feature type="transmembrane region" description="Helical" evidence="5">
    <location>
        <begin position="65"/>
        <end position="83"/>
    </location>
</feature>
<feature type="transmembrane region" description="Helical" evidence="5">
    <location>
        <begin position="120"/>
        <end position="146"/>
    </location>
</feature>
<sequence length="419" mass="48831">MKPTTKLLNKWNDIHEKIGIICCLLMIAGLFFSRALLSLSMFVMFVNALHPRFLRQYWKEWRRNAFFMLCVAFFFSYFISGLWSADHNYWLKATINKLPFVILPFSFLSVPLHKEKVQRLIIISLAAMQLLLIGYSLAELALHWNYYMKGYHFSRPIPTTKYNDHIRFSLSLVLSFFLLLYLLLEKKKDLINKSAKWILTIILCIFFVYIHILAAKSGILCLYLGMLVFVIFKIGRKNKLLALLLTLIIASLPFLGYIFVPTFKTKIDYVRYEQQKTKEDKHYDYTLSDAGRMITYDIGIKAIKEHPVSGMGAGDLMDEMREGYRKYYPEVSEEQQFGPINQFLFTALSVGIPLCLILLAMCIAPFFLKVNDRIYLIITALALFISLMVEAPLELQFGVFTYLFFILTWISILKKPTVQ</sequence>
<evidence type="ECO:0000256" key="5">
    <source>
        <dbReference type="SAM" id="Phobius"/>
    </source>
</evidence>